<sequence>MSAWGAALLAVTALRLVVAAITPLAPDEAYYWVWSRVLQPGYLDHPPMIAVFIRAGTLLAGETAFGIRLLGPIGIALASLALADAANRLFPAQRPGAWAAALFNATLVVGVGGILATPDTPLLVFWCAALWALARLHTDGDGRWWLAFGLFCGLALLSKYTAVLLGAGAVAWLLMSRPAWRWWRDWRLYAGGVLAAVVFAPVILWNAAHDWASFAKQGGRAGVDAPGVTFRFLGELIGSQFGLATPLVFILCVAGLGLAVAAWWRRGDAGAGLLAAMVLPGTAIFLWQATGSRVQGNWPAILYPAACIAAASFTPRRLLGWRRPALALGAVLALGAYIQSAFAPLPLPRRQDPTLARLGGWDDFAAAVEAERRRIGAGFVAAEEYGLASQLALRLPPGVPVMALNPRWTLFNLPRPIPGVTGMLVQSERRDSAPDWPEAEPVRRIEGSLVRARHGIEAERYRVFRVETRPGQPPTAILPRPAP</sequence>
<evidence type="ECO:0000256" key="6">
    <source>
        <dbReference type="ARBA" id="ARBA00022989"/>
    </source>
</evidence>
<comment type="caution">
    <text evidence="10">The sequence shown here is derived from an EMBL/GenBank/DDBJ whole genome shotgun (WGS) entry which is preliminary data.</text>
</comment>
<evidence type="ECO:0000256" key="5">
    <source>
        <dbReference type="ARBA" id="ARBA00022692"/>
    </source>
</evidence>
<dbReference type="Pfam" id="PF13231">
    <property type="entry name" value="PMT_2"/>
    <property type="match status" value="1"/>
</dbReference>
<feature type="transmembrane region" description="Helical" evidence="8">
    <location>
        <begin position="144"/>
        <end position="174"/>
    </location>
</feature>
<dbReference type="GO" id="GO:0016763">
    <property type="term" value="F:pentosyltransferase activity"/>
    <property type="evidence" value="ECO:0007669"/>
    <property type="project" value="TreeGrafter"/>
</dbReference>
<gene>
    <name evidence="10" type="ORF">DFH01_13810</name>
</gene>
<evidence type="ECO:0000313" key="11">
    <source>
        <dbReference type="Proteomes" id="UP000245765"/>
    </source>
</evidence>
<accession>A0A317FFA8</accession>
<organism evidence="10 11">
    <name type="scientific">Falsiroseomonas bella</name>
    <dbReference type="NCBI Taxonomy" id="2184016"/>
    <lineage>
        <taxon>Bacteria</taxon>
        <taxon>Pseudomonadati</taxon>
        <taxon>Pseudomonadota</taxon>
        <taxon>Alphaproteobacteria</taxon>
        <taxon>Acetobacterales</taxon>
        <taxon>Roseomonadaceae</taxon>
        <taxon>Falsiroseomonas</taxon>
    </lineage>
</organism>
<name>A0A317FFA8_9PROT</name>
<feature type="transmembrane region" description="Helical" evidence="8">
    <location>
        <begin position="241"/>
        <end position="264"/>
    </location>
</feature>
<evidence type="ECO:0000313" key="10">
    <source>
        <dbReference type="EMBL" id="PWS36256.1"/>
    </source>
</evidence>
<evidence type="ECO:0000256" key="4">
    <source>
        <dbReference type="ARBA" id="ARBA00022679"/>
    </source>
</evidence>
<evidence type="ECO:0000256" key="1">
    <source>
        <dbReference type="ARBA" id="ARBA00004651"/>
    </source>
</evidence>
<dbReference type="AlphaFoldDB" id="A0A317FFA8"/>
<keyword evidence="2" id="KW-1003">Cell membrane</keyword>
<dbReference type="PANTHER" id="PTHR33908:SF11">
    <property type="entry name" value="MEMBRANE PROTEIN"/>
    <property type="match status" value="1"/>
</dbReference>
<dbReference type="PANTHER" id="PTHR33908">
    <property type="entry name" value="MANNOSYLTRANSFERASE YKCB-RELATED"/>
    <property type="match status" value="1"/>
</dbReference>
<keyword evidence="7 8" id="KW-0472">Membrane</keyword>
<dbReference type="Proteomes" id="UP000245765">
    <property type="component" value="Unassembled WGS sequence"/>
</dbReference>
<keyword evidence="6 8" id="KW-1133">Transmembrane helix</keyword>
<evidence type="ECO:0000259" key="9">
    <source>
        <dbReference type="Pfam" id="PF13231"/>
    </source>
</evidence>
<feature type="domain" description="Glycosyltransferase RgtA/B/C/D-like" evidence="9">
    <location>
        <begin position="44"/>
        <end position="205"/>
    </location>
</feature>
<evidence type="ECO:0000256" key="8">
    <source>
        <dbReference type="SAM" id="Phobius"/>
    </source>
</evidence>
<keyword evidence="3 10" id="KW-0328">Glycosyltransferase</keyword>
<evidence type="ECO:0000256" key="2">
    <source>
        <dbReference type="ARBA" id="ARBA00022475"/>
    </source>
</evidence>
<dbReference type="RefSeq" id="WP_109871050.1">
    <property type="nucleotide sequence ID" value="NZ_QGNA01000003.1"/>
</dbReference>
<evidence type="ECO:0000256" key="7">
    <source>
        <dbReference type="ARBA" id="ARBA00023136"/>
    </source>
</evidence>
<keyword evidence="11" id="KW-1185">Reference proteome</keyword>
<reference evidence="11" key="1">
    <citation type="submission" date="2018-05" db="EMBL/GenBank/DDBJ databases">
        <authorList>
            <person name="Du Z."/>
            <person name="Wang X."/>
        </authorList>
    </citation>
    <scope>NUCLEOTIDE SEQUENCE [LARGE SCALE GENOMIC DNA]</scope>
    <source>
        <strain evidence="11">CQN31</strain>
    </source>
</reference>
<feature type="transmembrane region" description="Helical" evidence="8">
    <location>
        <begin position="97"/>
        <end position="116"/>
    </location>
</feature>
<feature type="transmembrane region" description="Helical" evidence="8">
    <location>
        <begin position="296"/>
        <end position="313"/>
    </location>
</feature>
<keyword evidence="4 10" id="KW-0808">Transferase</keyword>
<feature type="transmembrane region" description="Helical" evidence="8">
    <location>
        <begin position="65"/>
        <end position="85"/>
    </location>
</feature>
<dbReference type="InterPro" id="IPR050297">
    <property type="entry name" value="LipidA_mod_glycosyltrf_83"/>
</dbReference>
<dbReference type="GO" id="GO:0009103">
    <property type="term" value="P:lipopolysaccharide biosynthetic process"/>
    <property type="evidence" value="ECO:0007669"/>
    <property type="project" value="UniProtKB-ARBA"/>
</dbReference>
<dbReference type="GO" id="GO:0005886">
    <property type="term" value="C:plasma membrane"/>
    <property type="evidence" value="ECO:0007669"/>
    <property type="project" value="UniProtKB-SubCell"/>
</dbReference>
<feature type="transmembrane region" description="Helical" evidence="8">
    <location>
        <begin position="271"/>
        <end position="290"/>
    </location>
</feature>
<evidence type="ECO:0000256" key="3">
    <source>
        <dbReference type="ARBA" id="ARBA00022676"/>
    </source>
</evidence>
<proteinExistence type="predicted"/>
<protein>
    <submittedName>
        <fullName evidence="10">UDP-phosphomannose--protein mannosyltransferase</fullName>
    </submittedName>
</protein>
<feature type="transmembrane region" description="Helical" evidence="8">
    <location>
        <begin position="186"/>
        <end position="208"/>
    </location>
</feature>
<dbReference type="InterPro" id="IPR038731">
    <property type="entry name" value="RgtA/B/C-like"/>
</dbReference>
<comment type="subcellular location">
    <subcellularLocation>
        <location evidence="1">Cell membrane</location>
        <topology evidence="1">Multi-pass membrane protein</topology>
    </subcellularLocation>
</comment>
<dbReference type="OrthoDB" id="9811222at2"/>
<keyword evidence="5 8" id="KW-0812">Transmembrane</keyword>
<dbReference type="EMBL" id="QGNA01000003">
    <property type="protein sequence ID" value="PWS36256.1"/>
    <property type="molecule type" value="Genomic_DNA"/>
</dbReference>
<feature type="transmembrane region" description="Helical" evidence="8">
    <location>
        <begin position="325"/>
        <end position="347"/>
    </location>
</feature>